<reference evidence="2 3" key="1">
    <citation type="submission" date="2020-03" db="EMBL/GenBank/DDBJ databases">
        <title>Above-ground endophytic microbial communities from plants in different locations in the United States.</title>
        <authorList>
            <person name="Frank C."/>
        </authorList>
    </citation>
    <scope>NUCLEOTIDE SEQUENCE [LARGE SCALE GENOMIC DNA]</scope>
    <source>
        <strain evidence="2 3">WW7</strain>
    </source>
</reference>
<dbReference type="RefSeq" id="WP_166778794.1">
    <property type="nucleotide sequence ID" value="NZ_JAAOYO010000001.1"/>
</dbReference>
<proteinExistence type="predicted"/>
<comment type="caution">
    <text evidence="2">The sequence shown here is derived from an EMBL/GenBank/DDBJ whole genome shotgun (WGS) entry which is preliminary data.</text>
</comment>
<evidence type="ECO:0000256" key="1">
    <source>
        <dbReference type="SAM" id="MobiDB-lite"/>
    </source>
</evidence>
<evidence type="ECO:0000313" key="3">
    <source>
        <dbReference type="Proteomes" id="UP001318300"/>
    </source>
</evidence>
<organism evidence="2 3">
    <name type="scientific">Curtobacterium salicis</name>
    <dbReference type="NCBI Taxonomy" id="1779862"/>
    <lineage>
        <taxon>Bacteria</taxon>
        <taxon>Bacillati</taxon>
        <taxon>Actinomycetota</taxon>
        <taxon>Actinomycetes</taxon>
        <taxon>Micrococcales</taxon>
        <taxon>Microbacteriaceae</taxon>
        <taxon>Curtobacterium</taxon>
    </lineage>
</organism>
<keyword evidence="3" id="KW-1185">Reference proteome</keyword>
<evidence type="ECO:0000313" key="2">
    <source>
        <dbReference type="EMBL" id="NII39608.1"/>
    </source>
</evidence>
<sequence length="186" mass="19479">MRTSDATVLPPAAPAAFIRYSHEIAAAITLPAGARALVAPGPLTVAGGVAITTACAALSTRLALLAFLADPDADEPIGITGHDPFTEPMPPALLGRGPAPDRDRVRRAGDRCVEAWRRWSQTDDSGQSVVGVSGALGLGAWCAWALGSELRAATRARYALDLRDDDPLARLVLRSCGVHVRPAWRG</sequence>
<name>A0ABX0T3X9_9MICO</name>
<dbReference type="Proteomes" id="UP001318300">
    <property type="component" value="Unassembled WGS sequence"/>
</dbReference>
<accession>A0ABX0T3X9</accession>
<gene>
    <name evidence="2" type="ORF">E9228_000227</name>
</gene>
<protein>
    <submittedName>
        <fullName evidence="2">Uncharacterized protein</fullName>
    </submittedName>
</protein>
<feature type="region of interest" description="Disordered" evidence="1">
    <location>
        <begin position="82"/>
        <end position="104"/>
    </location>
</feature>
<dbReference type="EMBL" id="JAAOYO010000001">
    <property type="protein sequence ID" value="NII39608.1"/>
    <property type="molecule type" value="Genomic_DNA"/>
</dbReference>